<evidence type="ECO:0000313" key="1">
    <source>
        <dbReference type="EMBL" id="RLP73301.1"/>
    </source>
</evidence>
<proteinExistence type="predicted"/>
<evidence type="ECO:0000313" key="2">
    <source>
        <dbReference type="Proteomes" id="UP000269692"/>
    </source>
</evidence>
<name>A0A3L7A0Z5_9HYPH</name>
<dbReference type="OrthoDB" id="3569535at2"/>
<dbReference type="AlphaFoldDB" id="A0A3L7A0Z5"/>
<dbReference type="EMBL" id="RCTF01000023">
    <property type="protein sequence ID" value="RLP73301.1"/>
    <property type="molecule type" value="Genomic_DNA"/>
</dbReference>
<dbReference type="Proteomes" id="UP000269692">
    <property type="component" value="Unassembled WGS sequence"/>
</dbReference>
<comment type="caution">
    <text evidence="1">The sequence shown here is derived from an EMBL/GenBank/DDBJ whole genome shotgun (WGS) entry which is preliminary data.</text>
</comment>
<reference evidence="1 2" key="1">
    <citation type="submission" date="2018-10" db="EMBL/GenBank/DDBJ databases">
        <title>Xanthobacter tagetidis genome sequencing and assembly.</title>
        <authorList>
            <person name="Maclea K.S."/>
            <person name="Goen A.E."/>
            <person name="Fatima S.A."/>
        </authorList>
    </citation>
    <scope>NUCLEOTIDE SEQUENCE [LARGE SCALE GENOMIC DNA]</scope>
    <source>
        <strain evidence="1 2">ATCC 700314</strain>
    </source>
</reference>
<protein>
    <submittedName>
        <fullName evidence="1">Uncharacterized protein</fullName>
    </submittedName>
</protein>
<gene>
    <name evidence="1" type="ORF">D9R14_20825</name>
</gene>
<dbReference type="Pfam" id="PF21973">
    <property type="entry name" value="DUF6925"/>
    <property type="match status" value="1"/>
</dbReference>
<organism evidence="1 2">
    <name type="scientific">Xanthobacter tagetidis</name>
    <dbReference type="NCBI Taxonomy" id="60216"/>
    <lineage>
        <taxon>Bacteria</taxon>
        <taxon>Pseudomonadati</taxon>
        <taxon>Pseudomonadota</taxon>
        <taxon>Alphaproteobacteria</taxon>
        <taxon>Hyphomicrobiales</taxon>
        <taxon>Xanthobacteraceae</taxon>
        <taxon>Xanthobacter</taxon>
    </lineage>
</organism>
<sequence length="236" mass="24998">MDAFALLRRHAEDARTGWSLGVFGGIAEFIRDAEEPAQVTILPERIEVATARGALRARALPGMVALPYEMPSRHEERRVPAIAVCLPAAEAARAGRQAIAEIGPDDAAIREEDRGAVLFDLGIGLGGVEACVRTCDPVLIAALRRAAGRQMFDHDGPIGAILAASPHRVFISALGRIEVYQPIPPADGRSPDGPHTHVLPKLLAHGRTHAASIPIPDGLVPCLSLHPPHARGTGRA</sequence>
<keyword evidence="2" id="KW-1185">Reference proteome</keyword>
<dbReference type="InterPro" id="IPR053838">
    <property type="entry name" value="DUF6925"/>
</dbReference>
<accession>A0A3L7A0Z5</accession>